<keyword evidence="1" id="KW-0805">Transcription regulation</keyword>
<proteinExistence type="predicted"/>
<evidence type="ECO:0000256" key="3">
    <source>
        <dbReference type="ARBA" id="ARBA00023163"/>
    </source>
</evidence>
<protein>
    <submittedName>
        <fullName evidence="5">LacI family transcriptional regulator</fullName>
    </submittedName>
</protein>
<reference evidence="5 6" key="1">
    <citation type="journal article" date="2014" name="BMC Genomics">
        <title>Comparison of environmental and isolate Sulfobacillus genomes reveals diverse carbon, sulfur, nitrogen, and hydrogen metabolisms.</title>
        <authorList>
            <person name="Justice N.B."/>
            <person name="Norman A."/>
            <person name="Brown C.T."/>
            <person name="Singh A."/>
            <person name="Thomas B.C."/>
            <person name="Banfield J.F."/>
        </authorList>
    </citation>
    <scope>NUCLEOTIDE SEQUENCE [LARGE SCALE GENOMIC DNA]</scope>
    <source>
        <strain evidence="5">AMDSBA4</strain>
    </source>
</reference>
<keyword evidence="2" id="KW-0238">DNA-binding</keyword>
<name>A0A2T2X842_9FIRM</name>
<evidence type="ECO:0000259" key="4">
    <source>
        <dbReference type="PROSITE" id="PS50932"/>
    </source>
</evidence>
<evidence type="ECO:0000313" key="5">
    <source>
        <dbReference type="EMBL" id="PSR30627.1"/>
    </source>
</evidence>
<dbReference type="SUPFAM" id="SSF47413">
    <property type="entry name" value="lambda repressor-like DNA-binding domains"/>
    <property type="match status" value="1"/>
</dbReference>
<dbReference type="EMBL" id="PXYW01000077">
    <property type="protein sequence ID" value="PSR30627.1"/>
    <property type="molecule type" value="Genomic_DNA"/>
</dbReference>
<dbReference type="InterPro" id="IPR001761">
    <property type="entry name" value="Peripla_BP/Lac1_sug-bd_dom"/>
</dbReference>
<dbReference type="CDD" id="cd06267">
    <property type="entry name" value="PBP1_LacI_sugar_binding-like"/>
    <property type="match status" value="1"/>
</dbReference>
<dbReference type="InterPro" id="IPR010982">
    <property type="entry name" value="Lambda_DNA-bd_dom_sf"/>
</dbReference>
<sequence>MSSDKSLTPTIKDVAKLAKVSPATVSGVLSGNKRVSDISRQQVEWAIQQLGYRPNSVAQSLRTRRSQTVGLIIPDITNPFYADIAQGVVEQAHELGYGVFLVTAGETPEELMETAERMADRHVDGLILTSVGIDDSLPPWRLHNLPYVLVNRRTNMVNTDYVGVDNRAGAIEAVDYLVRLGHRKIAFLGGVENSSASRDRLEGFIASMQEHHYDIPAHFIRFAHLNYQEAYLHSQELMRSPLRPTAIFAGDDMMALGALQGLAEIGVRVPEEVSVVGFDGIWTTDLTGIQLTTVVQPRYELGSTALKLLHDRINGFDSDKRIKILDHHLAKRKTTGPVASPV</sequence>
<dbReference type="Gene3D" id="3.40.50.2300">
    <property type="match status" value="2"/>
</dbReference>
<keyword evidence="3" id="KW-0804">Transcription</keyword>
<dbReference type="SMART" id="SM00354">
    <property type="entry name" value="HTH_LACI"/>
    <property type="match status" value="1"/>
</dbReference>
<evidence type="ECO:0000256" key="1">
    <source>
        <dbReference type="ARBA" id="ARBA00023015"/>
    </source>
</evidence>
<dbReference type="CDD" id="cd01392">
    <property type="entry name" value="HTH_LacI"/>
    <property type="match status" value="1"/>
</dbReference>
<evidence type="ECO:0000313" key="6">
    <source>
        <dbReference type="Proteomes" id="UP000242972"/>
    </source>
</evidence>
<feature type="domain" description="HTH lacI-type" evidence="4">
    <location>
        <begin position="9"/>
        <end position="63"/>
    </location>
</feature>
<gene>
    <name evidence="5" type="ORF">C7B46_17765</name>
</gene>
<dbReference type="InterPro" id="IPR028082">
    <property type="entry name" value="Peripla_BP_I"/>
</dbReference>
<dbReference type="Proteomes" id="UP000242972">
    <property type="component" value="Unassembled WGS sequence"/>
</dbReference>
<organism evidence="5 6">
    <name type="scientific">Sulfobacillus benefaciens</name>
    <dbReference type="NCBI Taxonomy" id="453960"/>
    <lineage>
        <taxon>Bacteria</taxon>
        <taxon>Bacillati</taxon>
        <taxon>Bacillota</taxon>
        <taxon>Clostridia</taxon>
        <taxon>Eubacteriales</taxon>
        <taxon>Clostridiales Family XVII. Incertae Sedis</taxon>
        <taxon>Sulfobacillus</taxon>
    </lineage>
</organism>
<dbReference type="PANTHER" id="PTHR30146">
    <property type="entry name" value="LACI-RELATED TRANSCRIPTIONAL REPRESSOR"/>
    <property type="match status" value="1"/>
</dbReference>
<evidence type="ECO:0000256" key="2">
    <source>
        <dbReference type="ARBA" id="ARBA00023125"/>
    </source>
</evidence>
<comment type="caution">
    <text evidence="5">The sequence shown here is derived from an EMBL/GenBank/DDBJ whole genome shotgun (WGS) entry which is preliminary data.</text>
</comment>
<dbReference type="PROSITE" id="PS00356">
    <property type="entry name" value="HTH_LACI_1"/>
    <property type="match status" value="1"/>
</dbReference>
<dbReference type="InterPro" id="IPR000843">
    <property type="entry name" value="HTH_LacI"/>
</dbReference>
<accession>A0A2T2X842</accession>
<dbReference type="Pfam" id="PF00532">
    <property type="entry name" value="Peripla_BP_1"/>
    <property type="match status" value="1"/>
</dbReference>
<dbReference type="Gene3D" id="1.10.260.40">
    <property type="entry name" value="lambda repressor-like DNA-binding domains"/>
    <property type="match status" value="1"/>
</dbReference>
<dbReference type="AlphaFoldDB" id="A0A2T2X842"/>
<dbReference type="PANTHER" id="PTHR30146:SF109">
    <property type="entry name" value="HTH-TYPE TRANSCRIPTIONAL REGULATOR GALS"/>
    <property type="match status" value="1"/>
</dbReference>
<dbReference type="PROSITE" id="PS50932">
    <property type="entry name" value="HTH_LACI_2"/>
    <property type="match status" value="1"/>
</dbReference>
<dbReference type="GO" id="GO:0003700">
    <property type="term" value="F:DNA-binding transcription factor activity"/>
    <property type="evidence" value="ECO:0007669"/>
    <property type="project" value="TreeGrafter"/>
</dbReference>
<dbReference type="Pfam" id="PF00356">
    <property type="entry name" value="LacI"/>
    <property type="match status" value="1"/>
</dbReference>
<dbReference type="SUPFAM" id="SSF53822">
    <property type="entry name" value="Periplasmic binding protein-like I"/>
    <property type="match status" value="1"/>
</dbReference>
<dbReference type="GO" id="GO:0000976">
    <property type="term" value="F:transcription cis-regulatory region binding"/>
    <property type="evidence" value="ECO:0007669"/>
    <property type="project" value="TreeGrafter"/>
</dbReference>